<evidence type="ECO:0000259" key="8">
    <source>
        <dbReference type="Pfam" id="PF03447"/>
    </source>
</evidence>
<feature type="domain" description="Aspartate dehydrogenase" evidence="7">
    <location>
        <begin position="166"/>
        <end position="252"/>
    </location>
</feature>
<comment type="miscellaneous">
    <text evidence="6">The iminoaspartate product is unstable in aqueous solution and can decompose to oxaloacetate and ammonia.</text>
</comment>
<dbReference type="GO" id="GO:0016639">
    <property type="term" value="F:oxidoreductase activity, acting on the CH-NH2 group of donors, NAD or NADP as acceptor"/>
    <property type="evidence" value="ECO:0007669"/>
    <property type="project" value="UniProtKB-UniRule"/>
</dbReference>
<dbReference type="EMBL" id="CP018632">
    <property type="protein sequence ID" value="ASJ74170.1"/>
    <property type="molecule type" value="Genomic_DNA"/>
</dbReference>
<feature type="active site" evidence="6">
    <location>
        <position position="217"/>
    </location>
</feature>
<comment type="function">
    <text evidence="6">Specifically catalyzes the NAD or NADP-dependent dehydrogenation of L-aspartate to iminoaspartate.</text>
</comment>
<keyword evidence="3 6" id="KW-0521">NADP</keyword>
<dbReference type="KEGG" id="gai:IMCC3135_20465"/>
<dbReference type="InterPro" id="IPR002811">
    <property type="entry name" value="Asp_DH"/>
</dbReference>
<gene>
    <name evidence="6 9" type="primary">nadX</name>
    <name evidence="9" type="ORF">IMCC3135_20465</name>
</gene>
<dbReference type="NCBIfam" id="NF009827">
    <property type="entry name" value="PRK13303.1-2"/>
    <property type="match status" value="1"/>
</dbReference>
<dbReference type="InterPro" id="IPR036291">
    <property type="entry name" value="NAD(P)-bd_dom_sf"/>
</dbReference>
<dbReference type="GO" id="GO:0051287">
    <property type="term" value="F:NAD binding"/>
    <property type="evidence" value="ECO:0007669"/>
    <property type="project" value="UniProtKB-UniRule"/>
</dbReference>
<evidence type="ECO:0000256" key="2">
    <source>
        <dbReference type="ARBA" id="ARBA00022642"/>
    </source>
</evidence>
<reference evidence="9 10" key="1">
    <citation type="submission" date="2016-12" db="EMBL/GenBank/DDBJ databases">
        <authorList>
            <person name="Song W.-J."/>
            <person name="Kurnit D.M."/>
        </authorList>
    </citation>
    <scope>NUCLEOTIDE SEQUENCE [LARGE SCALE GENOMIC DNA]</scope>
    <source>
        <strain evidence="9 10">IMCC3135</strain>
    </source>
</reference>
<dbReference type="SUPFAM" id="SSF55347">
    <property type="entry name" value="Glyceraldehyde-3-phosphate dehydrogenase-like, C-terminal domain"/>
    <property type="match status" value="1"/>
</dbReference>
<evidence type="ECO:0000256" key="4">
    <source>
        <dbReference type="ARBA" id="ARBA00023002"/>
    </source>
</evidence>
<dbReference type="GO" id="GO:0050661">
    <property type="term" value="F:NADP binding"/>
    <property type="evidence" value="ECO:0007669"/>
    <property type="project" value="UniProtKB-UniRule"/>
</dbReference>
<dbReference type="InterPro" id="IPR011182">
    <property type="entry name" value="L-Asp_DH"/>
</dbReference>
<dbReference type="RefSeq" id="WP_088919238.1">
    <property type="nucleotide sequence ID" value="NZ_CP018632.1"/>
</dbReference>
<keyword evidence="4 6" id="KW-0560">Oxidoreductase</keyword>
<dbReference type="GO" id="GO:0033735">
    <property type="term" value="F:aspartate dehydrogenase [NAD(P)+] activity"/>
    <property type="evidence" value="ECO:0007669"/>
    <property type="project" value="UniProtKB-EC"/>
</dbReference>
<organism evidence="9 10">
    <name type="scientific">Granulosicoccus antarcticus IMCC3135</name>
    <dbReference type="NCBI Taxonomy" id="1192854"/>
    <lineage>
        <taxon>Bacteria</taxon>
        <taxon>Pseudomonadati</taxon>
        <taxon>Pseudomonadota</taxon>
        <taxon>Gammaproteobacteria</taxon>
        <taxon>Chromatiales</taxon>
        <taxon>Granulosicoccaceae</taxon>
        <taxon>Granulosicoccus</taxon>
    </lineage>
</organism>
<comment type="similarity">
    <text evidence="1 6">Belongs to the L-aspartate dehydrogenase family.</text>
</comment>
<protein>
    <recommendedName>
        <fullName evidence="6">L-aspartate dehydrogenase</fullName>
        <ecNumber evidence="6">1.4.1.21</ecNumber>
    </recommendedName>
</protein>
<keyword evidence="2 6" id="KW-0662">Pyridine nucleotide biosynthesis</keyword>
<dbReference type="InterPro" id="IPR005106">
    <property type="entry name" value="Asp/hSer_DH_NAD-bd"/>
</dbReference>
<dbReference type="EC" id="1.4.1.21" evidence="6"/>
<dbReference type="Gene3D" id="3.30.360.10">
    <property type="entry name" value="Dihydrodipicolinate Reductase, domain 2"/>
    <property type="match status" value="1"/>
</dbReference>
<dbReference type="SUPFAM" id="SSF51735">
    <property type="entry name" value="NAD(P)-binding Rossmann-fold domains"/>
    <property type="match status" value="1"/>
</dbReference>
<keyword evidence="10" id="KW-1185">Reference proteome</keyword>
<evidence type="ECO:0000313" key="10">
    <source>
        <dbReference type="Proteomes" id="UP000250079"/>
    </source>
</evidence>
<accession>A0A2Z2NZ71</accession>
<dbReference type="Gene3D" id="3.40.50.720">
    <property type="entry name" value="NAD(P)-binding Rossmann-like Domain"/>
    <property type="match status" value="1"/>
</dbReference>
<dbReference type="GO" id="GO:0009435">
    <property type="term" value="P:NAD+ biosynthetic process"/>
    <property type="evidence" value="ECO:0007669"/>
    <property type="project" value="UniProtKB-UniRule"/>
</dbReference>
<dbReference type="AlphaFoldDB" id="A0A2Z2NZ71"/>
<feature type="binding site" evidence="6">
    <location>
        <position position="187"/>
    </location>
    <ligand>
        <name>NAD(+)</name>
        <dbReference type="ChEBI" id="CHEBI:57540"/>
    </ligand>
</feature>
<evidence type="ECO:0000256" key="6">
    <source>
        <dbReference type="HAMAP-Rule" id="MF_01265"/>
    </source>
</evidence>
<feature type="domain" description="Aspartate/homoserine dehydrogenase NAD-binding" evidence="8">
    <location>
        <begin position="8"/>
        <end position="114"/>
    </location>
</feature>
<evidence type="ECO:0000256" key="3">
    <source>
        <dbReference type="ARBA" id="ARBA00022857"/>
    </source>
</evidence>
<comment type="catalytic activity">
    <reaction evidence="6">
        <text>L-aspartate + NADP(+) + H2O = oxaloacetate + NH4(+) + NADPH + H(+)</text>
        <dbReference type="Rhea" id="RHEA:11784"/>
        <dbReference type="ChEBI" id="CHEBI:15377"/>
        <dbReference type="ChEBI" id="CHEBI:15378"/>
        <dbReference type="ChEBI" id="CHEBI:16452"/>
        <dbReference type="ChEBI" id="CHEBI:28938"/>
        <dbReference type="ChEBI" id="CHEBI:29991"/>
        <dbReference type="ChEBI" id="CHEBI:57783"/>
        <dbReference type="ChEBI" id="CHEBI:58349"/>
        <dbReference type="EC" id="1.4.1.21"/>
    </reaction>
</comment>
<keyword evidence="5 6" id="KW-0520">NAD</keyword>
<dbReference type="HAMAP" id="MF_01265">
    <property type="entry name" value="NadX"/>
    <property type="match status" value="1"/>
</dbReference>
<dbReference type="InterPro" id="IPR020626">
    <property type="entry name" value="Asp_DH_prok"/>
</dbReference>
<dbReference type="PANTHER" id="PTHR31873:SF6">
    <property type="entry name" value="ASPARTATE DEHYDROGENASE DOMAIN-CONTAINING PROTEIN"/>
    <property type="match status" value="1"/>
</dbReference>
<name>A0A2Z2NZ71_9GAMM</name>
<dbReference type="UniPathway" id="UPA00253">
    <property type="reaction ID" value="UER00456"/>
</dbReference>
<dbReference type="PANTHER" id="PTHR31873">
    <property type="entry name" value="L-ASPARTATE DEHYDROGENASE-RELATED"/>
    <property type="match status" value="1"/>
</dbReference>
<dbReference type="PIRSF" id="PIRSF005227">
    <property type="entry name" value="Asp_dh_NAD_syn"/>
    <property type="match status" value="1"/>
</dbReference>
<evidence type="ECO:0000256" key="1">
    <source>
        <dbReference type="ARBA" id="ARBA00008331"/>
    </source>
</evidence>
<sequence>MQQILLIGFGAIGQYVHQALQISEHSRIAAVLCRPGREAAVREALGESMVCVSDLSKLPPLDLAIECAGHAGFAQHVPALLHWGLDVLAVSSGALAARDLASQVEQASTMGQSHLALVSGAIGGMDALSAASIGGLNRVVYRGRKPVQGWRGSPAEKLLVLDELSTATTFFTGSAREAALQYPKNANVAATIALAGIGFDKTTVELIADPDITANRHEIEAQGVFGKLQFSIEGEALPGNPRSSALTAMSLVKAVEKRGSSLRLV</sequence>
<dbReference type="Proteomes" id="UP000250079">
    <property type="component" value="Chromosome"/>
</dbReference>
<dbReference type="OrthoDB" id="7056904at2"/>
<proteinExistence type="inferred from homology"/>
<feature type="binding site" evidence="6">
    <location>
        <position position="121"/>
    </location>
    <ligand>
        <name>NAD(+)</name>
        <dbReference type="ChEBI" id="CHEBI:57540"/>
    </ligand>
</feature>
<dbReference type="Pfam" id="PF01958">
    <property type="entry name" value="Asp_DH_C"/>
    <property type="match status" value="1"/>
</dbReference>
<dbReference type="Pfam" id="PF03447">
    <property type="entry name" value="NAD_binding_3"/>
    <property type="match status" value="1"/>
</dbReference>
<evidence type="ECO:0000313" key="9">
    <source>
        <dbReference type="EMBL" id="ASJ74170.1"/>
    </source>
</evidence>
<evidence type="ECO:0000256" key="5">
    <source>
        <dbReference type="ARBA" id="ARBA00023027"/>
    </source>
</evidence>
<evidence type="ECO:0000259" key="7">
    <source>
        <dbReference type="Pfam" id="PF01958"/>
    </source>
</evidence>
<dbReference type="NCBIfam" id="NF009828">
    <property type="entry name" value="PRK13303.1-3"/>
    <property type="match status" value="1"/>
</dbReference>
<comment type="pathway">
    <text evidence="6">Cofactor biosynthesis; NAD(+) biosynthesis; iminoaspartate from L-aspartate (dehydrogenase route): step 1/1.</text>
</comment>
<comment type="catalytic activity">
    <reaction evidence="6">
        <text>L-aspartate + NAD(+) + H2O = oxaloacetate + NH4(+) + NADH + H(+)</text>
        <dbReference type="Rhea" id="RHEA:11788"/>
        <dbReference type="ChEBI" id="CHEBI:15377"/>
        <dbReference type="ChEBI" id="CHEBI:15378"/>
        <dbReference type="ChEBI" id="CHEBI:16452"/>
        <dbReference type="ChEBI" id="CHEBI:28938"/>
        <dbReference type="ChEBI" id="CHEBI:29991"/>
        <dbReference type="ChEBI" id="CHEBI:57540"/>
        <dbReference type="ChEBI" id="CHEBI:57945"/>
        <dbReference type="EC" id="1.4.1.21"/>
    </reaction>
</comment>